<keyword evidence="2" id="KW-1185">Reference proteome</keyword>
<accession>A0ABQ5CMV8</accession>
<reference evidence="1" key="1">
    <citation type="journal article" date="2022" name="Int. J. Mol. Sci.">
        <title>Draft Genome of Tanacetum Coccineum: Genomic Comparison of Closely Related Tanacetum-Family Plants.</title>
        <authorList>
            <person name="Yamashiro T."/>
            <person name="Shiraishi A."/>
            <person name="Nakayama K."/>
            <person name="Satake H."/>
        </authorList>
    </citation>
    <scope>NUCLEOTIDE SEQUENCE</scope>
</reference>
<dbReference type="EMBL" id="BQNB010014405">
    <property type="protein sequence ID" value="GJT27747.1"/>
    <property type="molecule type" value="Genomic_DNA"/>
</dbReference>
<dbReference type="Proteomes" id="UP001151760">
    <property type="component" value="Unassembled WGS sequence"/>
</dbReference>
<feature type="non-terminal residue" evidence="1">
    <location>
        <position position="1"/>
    </location>
</feature>
<sequence>LLLHAWYFDDGTVIGDLEEVAMVLDIIKGLFPVDILAFLSSGVRLLGGAVSTNAYFISGLVIRRAANAVDLMSLLPQLHDPQRTTILLDSPESRQDIVREVLFEKWRRARISAKKEAPVNFLTDPSDERSTFRPTDILVFGWFRGKHVCVDLTGVSSLVGLISQGFTAGQAALKAASCKVKKHKKASIKNQHVLIPFAFDTFGFLAREAVELSSRAQRVMNNNVMTHRSTNVVFKRIGFAPKRASGAACCPFSLHHYIEPDPDEHLHLLQNQK</sequence>
<comment type="caution">
    <text evidence="1">The sequence shown here is derived from an EMBL/GenBank/DDBJ whole genome shotgun (WGS) entry which is preliminary data.</text>
</comment>
<protein>
    <submittedName>
        <fullName evidence="1">Uncharacterized protein</fullName>
    </submittedName>
</protein>
<gene>
    <name evidence="1" type="ORF">Tco_0908022</name>
</gene>
<proteinExistence type="predicted"/>
<reference evidence="1" key="2">
    <citation type="submission" date="2022-01" db="EMBL/GenBank/DDBJ databases">
        <authorList>
            <person name="Yamashiro T."/>
            <person name="Shiraishi A."/>
            <person name="Satake H."/>
            <person name="Nakayama K."/>
        </authorList>
    </citation>
    <scope>NUCLEOTIDE SEQUENCE</scope>
</reference>
<evidence type="ECO:0000313" key="1">
    <source>
        <dbReference type="EMBL" id="GJT27747.1"/>
    </source>
</evidence>
<dbReference type="PANTHER" id="PTHR48462:SF1">
    <property type="entry name" value="PROTEIN, PUTATIVE-RELATED"/>
    <property type="match status" value="1"/>
</dbReference>
<evidence type="ECO:0000313" key="2">
    <source>
        <dbReference type="Proteomes" id="UP001151760"/>
    </source>
</evidence>
<organism evidence="1 2">
    <name type="scientific">Tanacetum coccineum</name>
    <dbReference type="NCBI Taxonomy" id="301880"/>
    <lineage>
        <taxon>Eukaryota</taxon>
        <taxon>Viridiplantae</taxon>
        <taxon>Streptophyta</taxon>
        <taxon>Embryophyta</taxon>
        <taxon>Tracheophyta</taxon>
        <taxon>Spermatophyta</taxon>
        <taxon>Magnoliopsida</taxon>
        <taxon>eudicotyledons</taxon>
        <taxon>Gunneridae</taxon>
        <taxon>Pentapetalae</taxon>
        <taxon>asterids</taxon>
        <taxon>campanulids</taxon>
        <taxon>Asterales</taxon>
        <taxon>Asteraceae</taxon>
        <taxon>Asteroideae</taxon>
        <taxon>Anthemideae</taxon>
        <taxon>Anthemidinae</taxon>
        <taxon>Tanacetum</taxon>
    </lineage>
</organism>
<dbReference type="PANTHER" id="PTHR48462">
    <property type="entry name" value="PROTEIN, PUTATIVE-RELATED"/>
    <property type="match status" value="1"/>
</dbReference>
<name>A0ABQ5CMV8_9ASTR</name>